<dbReference type="InterPro" id="IPR036388">
    <property type="entry name" value="WH-like_DNA-bd_sf"/>
</dbReference>
<reference evidence="3" key="1">
    <citation type="submission" date="2020-02" db="EMBL/GenBank/DDBJ databases">
        <title>Streptomyces sp. ASO4wet.</title>
        <authorList>
            <person name="Risdian C."/>
            <person name="Landwehr W."/>
            <person name="Schupp P."/>
            <person name="Wink J."/>
        </authorList>
    </citation>
    <scope>NUCLEOTIDE SEQUENCE [LARGE SCALE GENOMIC DNA]</scope>
    <source>
        <strain evidence="3">ASO4wet</strain>
    </source>
</reference>
<dbReference type="KEGG" id="sbat:G4Z16_27870"/>
<accession>A0A7T1WUV2</accession>
<sequence>MADAQWLDEREMAAWQSFLQASHRVGQHLEQQLREESGLSHPQYEILVRLGDAPDGEIRMTELARGLVTSKSGLTYQIGRLERRGLVRRRSCESDVRGVYAVLTDEGRRALRDAAPGHVTAVREALIDVLDDAELAVLSEGLGRVARRLEGQGQQGGGRCGE</sequence>
<evidence type="ECO:0000259" key="1">
    <source>
        <dbReference type="PROSITE" id="PS50995"/>
    </source>
</evidence>
<dbReference type="PANTHER" id="PTHR33164">
    <property type="entry name" value="TRANSCRIPTIONAL REGULATOR, MARR FAMILY"/>
    <property type="match status" value="1"/>
</dbReference>
<dbReference type="InterPro" id="IPR039422">
    <property type="entry name" value="MarR/SlyA-like"/>
</dbReference>
<dbReference type="InterPro" id="IPR000835">
    <property type="entry name" value="HTH_MarR-typ"/>
</dbReference>
<protein>
    <submittedName>
        <fullName evidence="2">MarR family transcriptional regulator</fullName>
    </submittedName>
</protein>
<dbReference type="SMART" id="SM00347">
    <property type="entry name" value="HTH_MARR"/>
    <property type="match status" value="1"/>
</dbReference>
<dbReference type="RefSeq" id="WP_197353366.1">
    <property type="nucleotide sequence ID" value="NZ_CP048882.1"/>
</dbReference>
<dbReference type="AlphaFoldDB" id="A0A7T1WUV2"/>
<dbReference type="Pfam" id="PF12802">
    <property type="entry name" value="MarR_2"/>
    <property type="match status" value="1"/>
</dbReference>
<dbReference type="PANTHER" id="PTHR33164:SF99">
    <property type="entry name" value="MARR FAMILY REGULATORY PROTEIN"/>
    <property type="match status" value="1"/>
</dbReference>
<evidence type="ECO:0000313" key="2">
    <source>
        <dbReference type="EMBL" id="QPP09597.1"/>
    </source>
</evidence>
<dbReference type="SUPFAM" id="SSF46785">
    <property type="entry name" value="Winged helix' DNA-binding domain"/>
    <property type="match status" value="1"/>
</dbReference>
<dbReference type="EMBL" id="CP048882">
    <property type="protein sequence ID" value="QPP09597.1"/>
    <property type="molecule type" value="Genomic_DNA"/>
</dbReference>
<proteinExistence type="predicted"/>
<feature type="domain" description="HTH marR-type" evidence="1">
    <location>
        <begin position="11"/>
        <end position="147"/>
    </location>
</feature>
<dbReference type="Gene3D" id="1.10.10.10">
    <property type="entry name" value="Winged helix-like DNA-binding domain superfamily/Winged helix DNA-binding domain"/>
    <property type="match status" value="1"/>
</dbReference>
<organism evidence="2 3">
    <name type="scientific">Streptomyces bathyalis</name>
    <dbReference type="NCBI Taxonomy" id="2710756"/>
    <lineage>
        <taxon>Bacteria</taxon>
        <taxon>Bacillati</taxon>
        <taxon>Actinomycetota</taxon>
        <taxon>Actinomycetes</taxon>
        <taxon>Kitasatosporales</taxon>
        <taxon>Streptomycetaceae</taxon>
        <taxon>Streptomyces</taxon>
    </lineage>
</organism>
<dbReference type="InterPro" id="IPR036390">
    <property type="entry name" value="WH_DNA-bd_sf"/>
</dbReference>
<name>A0A7T1WUV2_9ACTN</name>
<evidence type="ECO:0000313" key="3">
    <source>
        <dbReference type="Proteomes" id="UP000595046"/>
    </source>
</evidence>
<gene>
    <name evidence="2" type="ORF">G4Z16_27870</name>
</gene>
<dbReference type="GO" id="GO:0006950">
    <property type="term" value="P:response to stress"/>
    <property type="evidence" value="ECO:0007669"/>
    <property type="project" value="TreeGrafter"/>
</dbReference>
<keyword evidence="3" id="KW-1185">Reference proteome</keyword>
<dbReference type="PROSITE" id="PS50995">
    <property type="entry name" value="HTH_MARR_2"/>
    <property type="match status" value="1"/>
</dbReference>
<dbReference type="GO" id="GO:0003700">
    <property type="term" value="F:DNA-binding transcription factor activity"/>
    <property type="evidence" value="ECO:0007669"/>
    <property type="project" value="InterPro"/>
</dbReference>
<dbReference type="Proteomes" id="UP000595046">
    <property type="component" value="Chromosome"/>
</dbReference>